<evidence type="ECO:0000313" key="9">
    <source>
        <dbReference type="Proteomes" id="UP000319837"/>
    </source>
</evidence>
<dbReference type="SMART" id="SM01245">
    <property type="entry name" value="Jag_N"/>
    <property type="match status" value="1"/>
</dbReference>
<dbReference type="SMART" id="SM00393">
    <property type="entry name" value="R3H"/>
    <property type="match status" value="1"/>
</dbReference>
<dbReference type="Gene3D" id="3.30.30.80">
    <property type="entry name" value="probable RNA-binding protein from clostridium symbiosum atcc 14940"/>
    <property type="match status" value="1"/>
</dbReference>
<proteinExistence type="inferred from homology"/>
<accession>A0A553SHL8</accession>
<dbReference type="Pfam" id="PF14804">
    <property type="entry name" value="Jag_N"/>
    <property type="match status" value="1"/>
</dbReference>
<dbReference type="Pfam" id="PF13083">
    <property type="entry name" value="KH_KhpA-B"/>
    <property type="match status" value="1"/>
</dbReference>
<evidence type="ECO:0000256" key="5">
    <source>
        <dbReference type="ARBA" id="ARBA00023316"/>
    </source>
</evidence>
<sequence>MREVTATGHSVEAAVESALAQLKTTKNQAEIIVVDKGKKGFLGIGARSATVTVRKLETPAESAEQFLREVCDKMGVDVSISVKKTGRNIFFELQGDKIALLIGKRGQTLNSLQYLTQLAINKNSSEYLKVSLDAENYRERRKQALIQLAERTAYKALKLNKEITLEPMPSNERKVIHNTLTKMKGISTHSSGEDAFRHIIISPEKRSTQRNK</sequence>
<reference evidence="9" key="1">
    <citation type="submission" date="2018-10" db="EMBL/GenBank/DDBJ databases">
        <title>FDA dAtabase for Regulatory Grade micrObial Sequences (FDA-ARGOS): Supporting development and validation of Infectious Disease Dx tests.</title>
        <authorList>
            <person name="Minogue T."/>
            <person name="Wolcott M."/>
            <person name="Wasieloski L."/>
            <person name="Aguilar W."/>
            <person name="Moore D."/>
            <person name="Tallon L."/>
            <person name="Sadzewicz L."/>
            <person name="Sengamalay N."/>
            <person name="Ott S."/>
            <person name="Godinez A."/>
            <person name="Nagaraj S."/>
            <person name="Vavikolanu K."/>
            <person name="Vyas G."/>
            <person name="Nadendla S."/>
            <person name="George J."/>
            <person name="Sichtig H."/>
        </authorList>
    </citation>
    <scope>NUCLEOTIDE SEQUENCE [LARGE SCALE GENOMIC DNA]</scope>
    <source>
        <strain evidence="9">FDAARGOS_343</strain>
    </source>
</reference>
<dbReference type="AlphaFoldDB" id="A0A553SHL8"/>
<dbReference type="Gene3D" id="3.30.1370.50">
    <property type="entry name" value="R3H-like domain"/>
    <property type="match status" value="1"/>
</dbReference>
<evidence type="ECO:0000256" key="4">
    <source>
        <dbReference type="ARBA" id="ARBA00023186"/>
    </source>
</evidence>
<dbReference type="GO" id="GO:0008360">
    <property type="term" value="P:regulation of cell shape"/>
    <property type="evidence" value="ECO:0007669"/>
    <property type="project" value="UniProtKB-KW"/>
</dbReference>
<dbReference type="NCBIfam" id="NF041568">
    <property type="entry name" value="Jag_EloR"/>
    <property type="match status" value="1"/>
</dbReference>
<evidence type="ECO:0000313" key="8">
    <source>
        <dbReference type="EMBL" id="TRZ36485.1"/>
    </source>
</evidence>
<feature type="domain" description="R3H" evidence="7">
    <location>
        <begin position="139"/>
        <end position="205"/>
    </location>
</feature>
<dbReference type="InterPro" id="IPR032782">
    <property type="entry name" value="KhpB_N"/>
</dbReference>
<comment type="function">
    <text evidence="6">A probable RNA chaperone. Forms a complex with KhpA which binds to cellular RNA and controls its expression. Plays a role in peptidoglycan (PG) homeostasis and cell length regulation.</text>
</comment>
<keyword evidence="4 6" id="KW-0143">Chaperone</keyword>
<dbReference type="EMBL" id="RIBP01000004">
    <property type="protein sequence ID" value="TRZ36485.1"/>
    <property type="molecule type" value="Genomic_DNA"/>
</dbReference>
<gene>
    <name evidence="6" type="primary">khpB</name>
    <name evidence="6" type="synonym">eloR</name>
    <name evidence="8" type="ORF">CEQ21_13215</name>
</gene>
<dbReference type="InterPro" id="IPR001374">
    <property type="entry name" value="R3H_dom"/>
</dbReference>
<dbReference type="PROSITE" id="PS51061">
    <property type="entry name" value="R3H"/>
    <property type="match status" value="1"/>
</dbReference>
<organism evidence="8 9">
    <name type="scientific">Niallia circulans</name>
    <name type="common">Bacillus circulans</name>
    <dbReference type="NCBI Taxonomy" id="1397"/>
    <lineage>
        <taxon>Bacteria</taxon>
        <taxon>Bacillati</taxon>
        <taxon>Bacillota</taxon>
        <taxon>Bacilli</taxon>
        <taxon>Bacillales</taxon>
        <taxon>Bacillaceae</taxon>
        <taxon>Niallia</taxon>
    </lineage>
</organism>
<dbReference type="CDD" id="cd02414">
    <property type="entry name" value="KH-II_Jag"/>
    <property type="match status" value="1"/>
</dbReference>
<keyword evidence="5 6" id="KW-0961">Cell wall biogenesis/degradation</keyword>
<dbReference type="PANTHER" id="PTHR35800">
    <property type="entry name" value="PROTEIN JAG"/>
    <property type="match status" value="1"/>
</dbReference>
<name>A0A553SHL8_NIACI</name>
<comment type="caution">
    <text evidence="6">Lacks conserved residue(s) required for the propagation of feature annotation.</text>
</comment>
<evidence type="ECO:0000256" key="1">
    <source>
        <dbReference type="ARBA" id="ARBA00022490"/>
    </source>
</evidence>
<keyword evidence="1 6" id="KW-0963">Cytoplasm</keyword>
<comment type="subcellular location">
    <subcellularLocation>
        <location evidence="6">Cytoplasm</location>
    </subcellularLocation>
</comment>
<dbReference type="InterPro" id="IPR034079">
    <property type="entry name" value="R3H_KhpB"/>
</dbReference>
<dbReference type="Pfam" id="PF01424">
    <property type="entry name" value="R3H"/>
    <property type="match status" value="1"/>
</dbReference>
<dbReference type="GO" id="GO:0005737">
    <property type="term" value="C:cytoplasm"/>
    <property type="evidence" value="ECO:0007669"/>
    <property type="project" value="UniProtKB-SubCell"/>
</dbReference>
<dbReference type="InterPro" id="IPR015946">
    <property type="entry name" value="KH_dom-like_a/b"/>
</dbReference>
<dbReference type="InterPro" id="IPR038247">
    <property type="entry name" value="Jag_N_dom_sf"/>
</dbReference>
<dbReference type="InterPro" id="IPR036867">
    <property type="entry name" value="R3H_dom_sf"/>
</dbReference>
<keyword evidence="2 6" id="KW-0694">RNA-binding</keyword>
<dbReference type="InterPro" id="IPR039247">
    <property type="entry name" value="KhpB"/>
</dbReference>
<protein>
    <recommendedName>
        <fullName evidence="6">RNA-binding protein KhpB</fullName>
    </recommendedName>
    <alternativeName>
        <fullName evidence="6">RNA-binding protein EloR</fullName>
    </alternativeName>
</protein>
<dbReference type="InterPro" id="IPR038008">
    <property type="entry name" value="Jag_KH"/>
</dbReference>
<evidence type="ECO:0000259" key="7">
    <source>
        <dbReference type="PROSITE" id="PS51061"/>
    </source>
</evidence>
<dbReference type="PANTHER" id="PTHR35800:SF1">
    <property type="entry name" value="RNA-BINDING PROTEIN KHPB"/>
    <property type="match status" value="1"/>
</dbReference>
<comment type="similarity">
    <text evidence="6">Belongs to the KhpB RNA-binding protein family.</text>
</comment>
<dbReference type="CDD" id="cd02644">
    <property type="entry name" value="R3H_jag"/>
    <property type="match status" value="1"/>
</dbReference>
<comment type="subunit">
    <text evidence="6">Forms a complex with KhpA.</text>
</comment>
<keyword evidence="3 6" id="KW-0133">Cell shape</keyword>
<dbReference type="GO" id="GO:0071555">
    <property type="term" value="P:cell wall organization"/>
    <property type="evidence" value="ECO:0007669"/>
    <property type="project" value="UniProtKB-KW"/>
</dbReference>
<evidence type="ECO:0000256" key="2">
    <source>
        <dbReference type="ARBA" id="ARBA00022884"/>
    </source>
</evidence>
<dbReference type="GO" id="GO:0003723">
    <property type="term" value="F:RNA binding"/>
    <property type="evidence" value="ECO:0007669"/>
    <property type="project" value="UniProtKB-UniRule"/>
</dbReference>
<evidence type="ECO:0000256" key="6">
    <source>
        <dbReference type="HAMAP-Rule" id="MF_00867"/>
    </source>
</evidence>
<dbReference type="SUPFAM" id="SSF82708">
    <property type="entry name" value="R3H domain"/>
    <property type="match status" value="1"/>
</dbReference>
<comment type="caution">
    <text evidence="8">The sequence shown here is derived from an EMBL/GenBank/DDBJ whole genome shotgun (WGS) entry which is preliminary data.</text>
</comment>
<dbReference type="Proteomes" id="UP000319837">
    <property type="component" value="Unassembled WGS sequence"/>
</dbReference>
<dbReference type="GO" id="GO:0009252">
    <property type="term" value="P:peptidoglycan biosynthetic process"/>
    <property type="evidence" value="ECO:0007669"/>
    <property type="project" value="UniProtKB-UniRule"/>
</dbReference>
<dbReference type="RefSeq" id="WP_185764915.1">
    <property type="nucleotide sequence ID" value="NZ_RIBP01000004.1"/>
</dbReference>
<comment type="domain">
    <text evidence="6">Has an N-terminal Jag-N domain and 2 RNA-binding domains (KH and R3H).</text>
</comment>
<dbReference type="HAMAP" id="MF_00867">
    <property type="entry name" value="KhpB"/>
    <property type="match status" value="1"/>
</dbReference>
<evidence type="ECO:0000256" key="3">
    <source>
        <dbReference type="ARBA" id="ARBA00022960"/>
    </source>
</evidence>
<dbReference type="Gene3D" id="3.30.300.20">
    <property type="match status" value="1"/>
</dbReference>